<gene>
    <name evidence="2" type="ORF">PILCRDRAFT_735729</name>
</gene>
<accession>A0A0C3B6D5</accession>
<dbReference type="EMBL" id="KN833102">
    <property type="protein sequence ID" value="KIM72892.1"/>
    <property type="molecule type" value="Genomic_DNA"/>
</dbReference>
<evidence type="ECO:0000313" key="2">
    <source>
        <dbReference type="EMBL" id="KIM72892.1"/>
    </source>
</evidence>
<dbReference type="InParanoid" id="A0A0C3B6D5"/>
<dbReference type="HOGENOM" id="CLU_1396841_0_0_1"/>
<feature type="compositionally biased region" description="Polar residues" evidence="1">
    <location>
        <begin position="183"/>
        <end position="195"/>
    </location>
</feature>
<reference evidence="2 3" key="1">
    <citation type="submission" date="2014-04" db="EMBL/GenBank/DDBJ databases">
        <authorList>
            <consortium name="DOE Joint Genome Institute"/>
            <person name="Kuo A."/>
            <person name="Tarkka M."/>
            <person name="Buscot F."/>
            <person name="Kohler A."/>
            <person name="Nagy L.G."/>
            <person name="Floudas D."/>
            <person name="Copeland A."/>
            <person name="Barry K.W."/>
            <person name="Cichocki N."/>
            <person name="Veneault-Fourrey C."/>
            <person name="LaButti K."/>
            <person name="Lindquist E.A."/>
            <person name="Lipzen A."/>
            <person name="Lundell T."/>
            <person name="Morin E."/>
            <person name="Murat C."/>
            <person name="Sun H."/>
            <person name="Tunlid A."/>
            <person name="Henrissat B."/>
            <person name="Grigoriev I.V."/>
            <person name="Hibbett D.S."/>
            <person name="Martin F."/>
            <person name="Nordberg H.P."/>
            <person name="Cantor M.N."/>
            <person name="Hua S.X."/>
        </authorList>
    </citation>
    <scope>NUCLEOTIDE SEQUENCE [LARGE SCALE GENOMIC DNA]</scope>
    <source>
        <strain evidence="2 3">F 1598</strain>
    </source>
</reference>
<reference evidence="3" key="2">
    <citation type="submission" date="2015-01" db="EMBL/GenBank/DDBJ databases">
        <title>Evolutionary Origins and Diversification of the Mycorrhizal Mutualists.</title>
        <authorList>
            <consortium name="DOE Joint Genome Institute"/>
            <consortium name="Mycorrhizal Genomics Consortium"/>
            <person name="Kohler A."/>
            <person name="Kuo A."/>
            <person name="Nagy L.G."/>
            <person name="Floudas D."/>
            <person name="Copeland A."/>
            <person name="Barry K.W."/>
            <person name="Cichocki N."/>
            <person name="Veneault-Fourrey C."/>
            <person name="LaButti K."/>
            <person name="Lindquist E.A."/>
            <person name="Lipzen A."/>
            <person name="Lundell T."/>
            <person name="Morin E."/>
            <person name="Murat C."/>
            <person name="Riley R."/>
            <person name="Ohm R."/>
            <person name="Sun H."/>
            <person name="Tunlid A."/>
            <person name="Henrissat B."/>
            <person name="Grigoriev I.V."/>
            <person name="Hibbett D.S."/>
            <person name="Martin F."/>
        </authorList>
    </citation>
    <scope>NUCLEOTIDE SEQUENCE [LARGE SCALE GENOMIC DNA]</scope>
    <source>
        <strain evidence="3">F 1598</strain>
    </source>
</reference>
<feature type="region of interest" description="Disordered" evidence="1">
    <location>
        <begin position="152"/>
        <end position="195"/>
    </location>
</feature>
<organism evidence="2 3">
    <name type="scientific">Piloderma croceum (strain F 1598)</name>
    <dbReference type="NCBI Taxonomy" id="765440"/>
    <lineage>
        <taxon>Eukaryota</taxon>
        <taxon>Fungi</taxon>
        <taxon>Dikarya</taxon>
        <taxon>Basidiomycota</taxon>
        <taxon>Agaricomycotina</taxon>
        <taxon>Agaricomycetes</taxon>
        <taxon>Agaricomycetidae</taxon>
        <taxon>Atheliales</taxon>
        <taxon>Atheliaceae</taxon>
        <taxon>Piloderma</taxon>
    </lineage>
</organism>
<proteinExistence type="predicted"/>
<sequence>MPSGIHNHGIVLATDFLLIRREGRYSGLTHHITAAAAMLKITTPTAGDKVVMRYVVHERIQTKEPNKIKRRKLTASNGGGLCAAFSCPNPFEIELASESGTDESVQGTEVTGTRWTPDSGVSSWCTLPASFEFCNEFGLESVESFRRELVSSGEKSTYNHPREVGRSPSAPTRTCPFPPVSVHLNQHSSSGDWAA</sequence>
<evidence type="ECO:0000256" key="1">
    <source>
        <dbReference type="SAM" id="MobiDB-lite"/>
    </source>
</evidence>
<keyword evidence="3" id="KW-1185">Reference proteome</keyword>
<dbReference type="Proteomes" id="UP000054166">
    <property type="component" value="Unassembled WGS sequence"/>
</dbReference>
<name>A0A0C3B6D5_PILCF</name>
<evidence type="ECO:0000313" key="3">
    <source>
        <dbReference type="Proteomes" id="UP000054166"/>
    </source>
</evidence>
<dbReference type="AlphaFoldDB" id="A0A0C3B6D5"/>
<protein>
    <submittedName>
        <fullName evidence="2">Uncharacterized protein</fullName>
    </submittedName>
</protein>